<feature type="transmembrane region" description="Helical" evidence="6">
    <location>
        <begin position="310"/>
        <end position="327"/>
    </location>
</feature>
<feature type="transmembrane region" description="Helical" evidence="6">
    <location>
        <begin position="347"/>
        <end position="368"/>
    </location>
</feature>
<evidence type="ECO:0000313" key="7">
    <source>
        <dbReference type="EMBL" id="MFD2564602.1"/>
    </source>
</evidence>
<reference evidence="8" key="1">
    <citation type="journal article" date="2019" name="Int. J. Syst. Evol. Microbiol.">
        <title>The Global Catalogue of Microorganisms (GCM) 10K type strain sequencing project: providing services to taxonomists for standard genome sequencing and annotation.</title>
        <authorList>
            <consortium name="The Broad Institute Genomics Platform"/>
            <consortium name="The Broad Institute Genome Sequencing Center for Infectious Disease"/>
            <person name="Wu L."/>
            <person name="Ma J."/>
        </authorList>
    </citation>
    <scope>NUCLEOTIDE SEQUENCE [LARGE SCALE GENOMIC DNA]</scope>
    <source>
        <strain evidence="8">KCTC 52274</strain>
    </source>
</reference>
<name>A0ABW5LJN6_9FLAO</name>
<feature type="transmembrane region" description="Helical" evidence="6">
    <location>
        <begin position="161"/>
        <end position="182"/>
    </location>
</feature>
<evidence type="ECO:0000256" key="3">
    <source>
        <dbReference type="ARBA" id="ARBA00022692"/>
    </source>
</evidence>
<feature type="transmembrane region" description="Helical" evidence="6">
    <location>
        <begin position="228"/>
        <end position="250"/>
    </location>
</feature>
<keyword evidence="4 6" id="KW-1133">Transmembrane helix</keyword>
<dbReference type="PANTHER" id="PTHR30250">
    <property type="entry name" value="PST FAMILY PREDICTED COLANIC ACID TRANSPORTER"/>
    <property type="match status" value="1"/>
</dbReference>
<feature type="transmembrane region" description="Helical" evidence="6">
    <location>
        <begin position="30"/>
        <end position="55"/>
    </location>
</feature>
<evidence type="ECO:0000256" key="4">
    <source>
        <dbReference type="ARBA" id="ARBA00022989"/>
    </source>
</evidence>
<feature type="transmembrane region" description="Helical" evidence="6">
    <location>
        <begin position="375"/>
        <end position="395"/>
    </location>
</feature>
<evidence type="ECO:0000256" key="1">
    <source>
        <dbReference type="ARBA" id="ARBA00004651"/>
    </source>
</evidence>
<feature type="transmembrane region" description="Helical" evidence="6">
    <location>
        <begin position="129"/>
        <end position="149"/>
    </location>
</feature>
<evidence type="ECO:0000256" key="2">
    <source>
        <dbReference type="ARBA" id="ARBA00022475"/>
    </source>
</evidence>
<organism evidence="7 8">
    <name type="scientific">Aquimarina rubra</name>
    <dbReference type="NCBI Taxonomy" id="1920033"/>
    <lineage>
        <taxon>Bacteria</taxon>
        <taxon>Pseudomonadati</taxon>
        <taxon>Bacteroidota</taxon>
        <taxon>Flavobacteriia</taxon>
        <taxon>Flavobacteriales</taxon>
        <taxon>Flavobacteriaceae</taxon>
        <taxon>Aquimarina</taxon>
    </lineage>
</organism>
<dbReference type="InterPro" id="IPR050833">
    <property type="entry name" value="Poly_Biosynth_Transport"/>
</dbReference>
<feature type="transmembrane region" description="Helical" evidence="6">
    <location>
        <begin position="458"/>
        <end position="479"/>
    </location>
</feature>
<evidence type="ECO:0000256" key="5">
    <source>
        <dbReference type="ARBA" id="ARBA00023136"/>
    </source>
</evidence>
<sequence length="492" mass="55948">MNSSKEKIDTSHKTILKTLTLFGSTHVFNMLLNVLTVKFTAIFLGASGLGVLGLIKNTLEIIRSISSFGLNLVAVREISSIDSNDNHDKIETLYVIRKIAFYTGLFGAVLSIILSGVLSKWTFESSNNYIWFIGLSGYYIIVNMITYRESILQGYRLMRKIVIVNMISSAFIALITVLLYFLLGINGIVPVIVLGSFIKWMISWYYTRTFTTGTFKMERKVLWKKMKPLLSLGLLLSINVILGKLCSYVIKVYLNTTEDSSVLGYYEAGIIILISYLGIIFSTMTIDFYPRLTAIKEDHNALRKFVNNQIEIAVLIVTPAILLFYWLDEWLIQILYTKDLLQVVEILKIGLLSVLIRAVIWPLGFVLLAKGDRKYYFFSEVLGDFLNVVVTVVFYEHYGLLGIGAALGLNYLIYGVIVYFYIHKQYKFNMISSARTVIVSFILGGLGCFLKLDPNFSYSHWGSLVIFAISILYSGYLLNKRINFFDFVRSKL</sequence>
<evidence type="ECO:0000256" key="6">
    <source>
        <dbReference type="SAM" id="Phobius"/>
    </source>
</evidence>
<dbReference type="EMBL" id="JBHULE010000019">
    <property type="protein sequence ID" value="MFD2564602.1"/>
    <property type="molecule type" value="Genomic_DNA"/>
</dbReference>
<comment type="subcellular location">
    <subcellularLocation>
        <location evidence="1">Cell membrane</location>
        <topology evidence="1">Multi-pass membrane protein</topology>
    </subcellularLocation>
</comment>
<feature type="transmembrane region" description="Helical" evidence="6">
    <location>
        <begin position="401"/>
        <end position="422"/>
    </location>
</feature>
<keyword evidence="8" id="KW-1185">Reference proteome</keyword>
<proteinExistence type="predicted"/>
<comment type="caution">
    <text evidence="7">The sequence shown here is derived from an EMBL/GenBank/DDBJ whole genome shotgun (WGS) entry which is preliminary data.</text>
</comment>
<dbReference type="PANTHER" id="PTHR30250:SF11">
    <property type="entry name" value="O-ANTIGEN TRANSPORTER-RELATED"/>
    <property type="match status" value="1"/>
</dbReference>
<dbReference type="InterPro" id="IPR002797">
    <property type="entry name" value="Polysacc_synth"/>
</dbReference>
<dbReference type="Proteomes" id="UP001597319">
    <property type="component" value="Unassembled WGS sequence"/>
</dbReference>
<feature type="transmembrane region" description="Helical" evidence="6">
    <location>
        <begin position="99"/>
        <end position="123"/>
    </location>
</feature>
<feature type="transmembrane region" description="Helical" evidence="6">
    <location>
        <begin position="434"/>
        <end position="452"/>
    </location>
</feature>
<gene>
    <name evidence="7" type="ORF">ACFSR1_18105</name>
</gene>
<feature type="transmembrane region" description="Helical" evidence="6">
    <location>
        <begin position="188"/>
        <end position="207"/>
    </location>
</feature>
<dbReference type="RefSeq" id="WP_378294425.1">
    <property type="nucleotide sequence ID" value="NZ_JBHULE010000019.1"/>
</dbReference>
<keyword evidence="2" id="KW-1003">Cell membrane</keyword>
<keyword evidence="5 6" id="KW-0472">Membrane</keyword>
<keyword evidence="3 6" id="KW-0812">Transmembrane</keyword>
<protein>
    <submittedName>
        <fullName evidence="7">Oligosaccharide flippase family protein</fullName>
    </submittedName>
</protein>
<feature type="transmembrane region" description="Helical" evidence="6">
    <location>
        <begin position="270"/>
        <end position="289"/>
    </location>
</feature>
<dbReference type="Pfam" id="PF01943">
    <property type="entry name" value="Polysacc_synt"/>
    <property type="match status" value="1"/>
</dbReference>
<evidence type="ECO:0000313" key="8">
    <source>
        <dbReference type="Proteomes" id="UP001597319"/>
    </source>
</evidence>
<accession>A0ABW5LJN6</accession>